<evidence type="ECO:0000256" key="6">
    <source>
        <dbReference type="RuleBase" id="RU364082"/>
    </source>
</evidence>
<evidence type="ECO:0000256" key="2">
    <source>
        <dbReference type="ARBA" id="ARBA00010944"/>
    </source>
</evidence>
<evidence type="ECO:0000313" key="8">
    <source>
        <dbReference type="EMBL" id="MFD1783630.1"/>
    </source>
</evidence>
<dbReference type="Gene3D" id="3.40.50.720">
    <property type="entry name" value="NAD(P)-binding Rossmann-like Domain"/>
    <property type="match status" value="1"/>
</dbReference>
<comment type="pathway">
    <text evidence="1 6">Carbohydrate biosynthesis; dTDP-L-rhamnose biosynthesis.</text>
</comment>
<evidence type="ECO:0000313" key="9">
    <source>
        <dbReference type="Proteomes" id="UP001597237"/>
    </source>
</evidence>
<keyword evidence="6 8" id="KW-0560">Oxidoreductase</keyword>
<dbReference type="InterPro" id="IPR029903">
    <property type="entry name" value="RmlD-like-bd"/>
</dbReference>
<keyword evidence="6" id="KW-0521">NADP</keyword>
<comment type="catalytic activity">
    <reaction evidence="5 6">
        <text>dTDP-beta-L-rhamnose + NADP(+) = dTDP-4-dehydro-beta-L-rhamnose + NADPH + H(+)</text>
        <dbReference type="Rhea" id="RHEA:21796"/>
        <dbReference type="ChEBI" id="CHEBI:15378"/>
        <dbReference type="ChEBI" id="CHEBI:57510"/>
        <dbReference type="ChEBI" id="CHEBI:57783"/>
        <dbReference type="ChEBI" id="CHEBI:58349"/>
        <dbReference type="ChEBI" id="CHEBI:62830"/>
        <dbReference type="EC" id="1.1.1.133"/>
    </reaction>
</comment>
<evidence type="ECO:0000256" key="1">
    <source>
        <dbReference type="ARBA" id="ARBA00004781"/>
    </source>
</evidence>
<dbReference type="Proteomes" id="UP001597237">
    <property type="component" value="Unassembled WGS sequence"/>
</dbReference>
<evidence type="ECO:0000256" key="4">
    <source>
        <dbReference type="ARBA" id="ARBA00017099"/>
    </source>
</evidence>
<dbReference type="SUPFAM" id="SSF51735">
    <property type="entry name" value="NAD(P)-binding Rossmann-fold domains"/>
    <property type="match status" value="1"/>
</dbReference>
<comment type="function">
    <text evidence="6">Catalyzes the reduction of dTDP-6-deoxy-L-lyxo-4-hexulose to yield dTDP-L-rhamnose.</text>
</comment>
<dbReference type="Pfam" id="PF04321">
    <property type="entry name" value="RmlD_sub_bind"/>
    <property type="match status" value="1"/>
</dbReference>
<organism evidence="8 9">
    <name type="scientific">Phenylobacterium terrae</name>
    <dbReference type="NCBI Taxonomy" id="2665495"/>
    <lineage>
        <taxon>Bacteria</taxon>
        <taxon>Pseudomonadati</taxon>
        <taxon>Pseudomonadota</taxon>
        <taxon>Alphaproteobacteria</taxon>
        <taxon>Caulobacterales</taxon>
        <taxon>Caulobacteraceae</taxon>
        <taxon>Phenylobacterium</taxon>
    </lineage>
</organism>
<dbReference type="InterPro" id="IPR036291">
    <property type="entry name" value="NAD(P)-bd_dom_sf"/>
</dbReference>
<comment type="similarity">
    <text evidence="2 6">Belongs to the dTDP-4-dehydrorhamnose reductase family.</text>
</comment>
<dbReference type="PANTHER" id="PTHR10491">
    <property type="entry name" value="DTDP-4-DEHYDRORHAMNOSE REDUCTASE"/>
    <property type="match status" value="1"/>
</dbReference>
<dbReference type="EMBL" id="JBHUEY010000001">
    <property type="protein sequence ID" value="MFD1783630.1"/>
    <property type="molecule type" value="Genomic_DNA"/>
</dbReference>
<dbReference type="EC" id="1.1.1.133" evidence="3 6"/>
<gene>
    <name evidence="8" type="primary">rfbD</name>
    <name evidence="8" type="ORF">ACFSC0_09520</name>
</gene>
<reference evidence="9" key="1">
    <citation type="journal article" date="2019" name="Int. J. Syst. Evol. Microbiol.">
        <title>The Global Catalogue of Microorganisms (GCM) 10K type strain sequencing project: providing services to taxonomists for standard genome sequencing and annotation.</title>
        <authorList>
            <consortium name="The Broad Institute Genomics Platform"/>
            <consortium name="The Broad Institute Genome Sequencing Center for Infectious Disease"/>
            <person name="Wu L."/>
            <person name="Ma J."/>
        </authorList>
    </citation>
    <scope>NUCLEOTIDE SEQUENCE [LARGE SCALE GENOMIC DNA]</scope>
    <source>
        <strain evidence="9">DFY28</strain>
    </source>
</reference>
<protein>
    <recommendedName>
        <fullName evidence="4 6">dTDP-4-dehydrorhamnose reductase</fullName>
        <ecNumber evidence="3 6">1.1.1.133</ecNumber>
    </recommendedName>
</protein>
<comment type="cofactor">
    <cofactor evidence="6">
        <name>Mg(2+)</name>
        <dbReference type="ChEBI" id="CHEBI:18420"/>
    </cofactor>
    <text evidence="6">Binds 1 Mg(2+) ion per monomer.</text>
</comment>
<dbReference type="GO" id="GO:0008831">
    <property type="term" value="F:dTDP-4-dehydrorhamnose reductase activity"/>
    <property type="evidence" value="ECO:0007669"/>
    <property type="project" value="UniProtKB-EC"/>
</dbReference>
<evidence type="ECO:0000259" key="7">
    <source>
        <dbReference type="Pfam" id="PF04321"/>
    </source>
</evidence>
<comment type="caution">
    <text evidence="8">The sequence shown here is derived from an EMBL/GenBank/DDBJ whole genome shotgun (WGS) entry which is preliminary data.</text>
</comment>
<dbReference type="NCBIfam" id="TIGR01214">
    <property type="entry name" value="rmlD"/>
    <property type="match status" value="1"/>
</dbReference>
<evidence type="ECO:0000256" key="5">
    <source>
        <dbReference type="ARBA" id="ARBA00048200"/>
    </source>
</evidence>
<evidence type="ECO:0000256" key="3">
    <source>
        <dbReference type="ARBA" id="ARBA00012929"/>
    </source>
</evidence>
<dbReference type="InterPro" id="IPR005913">
    <property type="entry name" value="dTDP_dehydrorham_reduct"/>
</dbReference>
<dbReference type="Gene3D" id="3.90.25.10">
    <property type="entry name" value="UDP-galactose 4-epimerase, domain 1"/>
    <property type="match status" value="1"/>
</dbReference>
<proteinExistence type="inferred from homology"/>
<dbReference type="PANTHER" id="PTHR10491:SF4">
    <property type="entry name" value="METHIONINE ADENOSYLTRANSFERASE 2 SUBUNIT BETA"/>
    <property type="match status" value="1"/>
</dbReference>
<accession>A0ABW4N0M2</accession>
<name>A0ABW4N0M2_9CAUL</name>
<feature type="domain" description="RmlD-like substrate binding" evidence="7">
    <location>
        <begin position="4"/>
        <end position="291"/>
    </location>
</feature>
<dbReference type="CDD" id="cd05254">
    <property type="entry name" value="dTDP_HR_like_SDR_e"/>
    <property type="match status" value="1"/>
</dbReference>
<sequence>MSLRILQFGASGQLSREMLARAGGAAQVTALSRAEVDLADADAVARAIGEAGEIDLVVNAAAYTAVDRAESEPDLAYAINGRAPAAMARACKARNTPLVHISTDMVFSGAKAGPYVETDPVGPLMVYGASKLAGEDAVLHLHDRALVIRVSWLFSAFGQNFLQLMLRLAASQPVLKVVDDQRARPTASADVAAFILAQGPRLAAAPAGAPEWGLLHFANQGVATRVEMAQAIFELAWPGRPAPPMEPVPTSALNLPARRALNAELDCTRLAEVFGVAPRPWREPLAEAVAALPAAKDAA</sequence>
<dbReference type="RefSeq" id="WP_377283176.1">
    <property type="nucleotide sequence ID" value="NZ_JBHRSI010000008.1"/>
</dbReference>
<keyword evidence="9" id="KW-1185">Reference proteome</keyword>